<keyword evidence="3" id="KW-1185">Reference proteome</keyword>
<proteinExistence type="predicted"/>
<keyword evidence="1" id="KW-0812">Transmembrane</keyword>
<keyword evidence="1" id="KW-1133">Transmembrane helix</keyword>
<protein>
    <submittedName>
        <fullName evidence="2">Uncharacterized protein</fullName>
    </submittedName>
</protein>
<evidence type="ECO:0000256" key="1">
    <source>
        <dbReference type="SAM" id="Phobius"/>
    </source>
</evidence>
<feature type="transmembrane region" description="Helical" evidence="1">
    <location>
        <begin position="83"/>
        <end position="108"/>
    </location>
</feature>
<sequence>MLKLLKHNFKEVRWFYFWEIVIVMIIGAMLISSNLWTPRRVRVNFLLIIIPINLIFNTMVTIDQLNDRKGRLIFLTGITGKKFISAKIIEFLMVQLLTDVIMLFSLLIVLKMENGLARFMSEYYGDLIFSNLAILLYIVFILSVIIFKTFIKKIKVAAIIAVIIAMIVLVLEQKLKGYINSVEPVGTIAIKIEEFSYMVTRLLKVGQPVWNNKYYINIFFVMAKLGILAGTFILASKAIDKKLDVV</sequence>
<feature type="transmembrane region" description="Helical" evidence="1">
    <location>
        <begin position="43"/>
        <end position="62"/>
    </location>
</feature>
<dbReference type="PATRIC" id="fig|1294142.3.peg.4559"/>
<comment type="caution">
    <text evidence="2">The sequence shown here is derived from an EMBL/GenBank/DDBJ whole genome shotgun (WGS) entry which is preliminary data.</text>
</comment>
<dbReference type="AlphaFoldDB" id="U2MZ90"/>
<feature type="transmembrane region" description="Helical" evidence="1">
    <location>
        <begin position="214"/>
        <end position="235"/>
    </location>
</feature>
<organism evidence="2 3">
    <name type="scientific">Clostridium intestinale URNW</name>
    <dbReference type="NCBI Taxonomy" id="1294142"/>
    <lineage>
        <taxon>Bacteria</taxon>
        <taxon>Bacillati</taxon>
        <taxon>Bacillota</taxon>
        <taxon>Clostridia</taxon>
        <taxon>Eubacteriales</taxon>
        <taxon>Clostridiaceae</taxon>
        <taxon>Clostridium</taxon>
    </lineage>
</organism>
<reference evidence="2 3" key="1">
    <citation type="journal article" date="2013" name="Genome Announc.">
        <title>Draft Genome Sequence of the Hydrogen- and Ethanol-Producing Bacterium Clostridium intestinale Strain URNW.</title>
        <authorList>
            <person name="Lal S."/>
            <person name="Ramachandran U."/>
            <person name="Zhang X."/>
            <person name="Sparling R."/>
            <person name="Levin D.B."/>
        </authorList>
    </citation>
    <scope>NUCLEOTIDE SEQUENCE [LARGE SCALE GENOMIC DNA]</scope>
    <source>
        <strain evidence="2 3">URNW</strain>
    </source>
</reference>
<evidence type="ECO:0000313" key="2">
    <source>
        <dbReference type="EMBL" id="ERK28537.1"/>
    </source>
</evidence>
<feature type="transmembrane region" description="Helical" evidence="1">
    <location>
        <begin position="12"/>
        <end position="31"/>
    </location>
</feature>
<dbReference type="RefSeq" id="WP_021804253.1">
    <property type="nucleotide sequence ID" value="NZ_KI273145.1"/>
</dbReference>
<gene>
    <name evidence="2" type="ORF">CINTURNW_4414</name>
</gene>
<accession>U2MZ90</accession>
<dbReference type="EMBL" id="APJA01000035">
    <property type="protein sequence ID" value="ERK28537.1"/>
    <property type="molecule type" value="Genomic_DNA"/>
</dbReference>
<name>U2MZ90_9CLOT</name>
<dbReference type="Proteomes" id="UP000016721">
    <property type="component" value="Unassembled WGS sequence"/>
</dbReference>
<dbReference type="HOGENOM" id="CLU_1127548_0_0_9"/>
<feature type="transmembrane region" description="Helical" evidence="1">
    <location>
        <begin position="128"/>
        <end position="147"/>
    </location>
</feature>
<keyword evidence="1" id="KW-0472">Membrane</keyword>
<feature type="transmembrane region" description="Helical" evidence="1">
    <location>
        <begin position="154"/>
        <end position="171"/>
    </location>
</feature>
<dbReference type="STRING" id="1294142.CINTURNW_4414"/>
<evidence type="ECO:0000313" key="3">
    <source>
        <dbReference type="Proteomes" id="UP000016721"/>
    </source>
</evidence>